<organism evidence="1 2">
    <name type="scientific">Brucella grignonensis</name>
    <dbReference type="NCBI Taxonomy" id="94627"/>
    <lineage>
        <taxon>Bacteria</taxon>
        <taxon>Pseudomonadati</taxon>
        <taxon>Pseudomonadota</taxon>
        <taxon>Alphaproteobacteria</taxon>
        <taxon>Hyphomicrobiales</taxon>
        <taxon>Brucellaceae</taxon>
        <taxon>Brucella/Ochrobactrum group</taxon>
        <taxon>Brucella</taxon>
    </lineage>
</organism>
<reference evidence="1 2" key="1">
    <citation type="submission" date="2017-07" db="EMBL/GenBank/DDBJ databases">
        <title>Phylogenetic study on the rhizospheric bacterium Ochrobactrum sp. A44.</title>
        <authorList>
            <person name="Krzyzanowska D.M."/>
            <person name="Ossowicki A."/>
            <person name="Rajewska M."/>
            <person name="Maciag T."/>
            <person name="Kaczynski Z."/>
            <person name="Czerwicka M."/>
            <person name="Jafra S."/>
        </authorList>
    </citation>
    <scope>NUCLEOTIDE SEQUENCE [LARGE SCALE GENOMIC DNA]</scope>
    <source>
        <strain evidence="1 2">OgA9a</strain>
    </source>
</reference>
<proteinExistence type="predicted"/>
<name>A0A256F9J5_9HYPH</name>
<accession>A0A256F9J5</accession>
<evidence type="ECO:0000313" key="2">
    <source>
        <dbReference type="Proteomes" id="UP000216478"/>
    </source>
</evidence>
<keyword evidence="2" id="KW-1185">Reference proteome</keyword>
<dbReference type="AlphaFoldDB" id="A0A256F9J5"/>
<dbReference type="EMBL" id="NNRL01000162">
    <property type="protein sequence ID" value="OYR11549.1"/>
    <property type="molecule type" value="Genomic_DNA"/>
</dbReference>
<sequence length="296" mass="34968">MPFGRSLPYGSPLHDNIFDPENNIQENSHKSKKYYRSLRINTSRQNICRPIRRVNTFAYTPTIIPILHFLPFFRSGDLNYYYIRMDNLNNIKLLNEYAKWIDDKILHYSNCYIGNDMKINSKEFIENYGYYITFNFDIQKIIRKYQLLPSSHHQINERNFKNVRFLYNLICREVLGRNFMKNSNGLPLVIMCSDVNNTKFWSYSGDITNLHIHSIWISNPVINVDLDQSISSILESDTSENFDFRDVHIERITSYDLTADAPSRIATYTAKFIPFNTHEPDIASDIRILPEYNSQL</sequence>
<gene>
    <name evidence="1" type="ORF">CEV33_1652</name>
</gene>
<protein>
    <submittedName>
        <fullName evidence="1">Uncharacterized protein</fullName>
    </submittedName>
</protein>
<comment type="caution">
    <text evidence="1">The sequence shown here is derived from an EMBL/GenBank/DDBJ whole genome shotgun (WGS) entry which is preliminary data.</text>
</comment>
<evidence type="ECO:0000313" key="1">
    <source>
        <dbReference type="EMBL" id="OYR11549.1"/>
    </source>
</evidence>
<dbReference type="Proteomes" id="UP000216478">
    <property type="component" value="Unassembled WGS sequence"/>
</dbReference>